<keyword evidence="1" id="KW-0808">Transferase</keyword>
<dbReference type="EMBL" id="CM051402">
    <property type="protein sequence ID" value="KAJ4710101.1"/>
    <property type="molecule type" value="Genomic_DNA"/>
</dbReference>
<accession>A0ACC1XG75</accession>
<protein>
    <submittedName>
        <fullName evidence="1">S-adenosylmethionine-dependent methyltransferase</fullName>
    </submittedName>
</protein>
<reference evidence="1 2" key="1">
    <citation type="journal article" date="2023" name="Science">
        <title>Complex scaffold remodeling in plant triterpene biosynthesis.</title>
        <authorList>
            <person name="De La Pena R."/>
            <person name="Hodgson H."/>
            <person name="Liu J.C."/>
            <person name="Stephenson M.J."/>
            <person name="Martin A.C."/>
            <person name="Owen C."/>
            <person name="Harkess A."/>
            <person name="Leebens-Mack J."/>
            <person name="Jimenez L.E."/>
            <person name="Osbourn A."/>
            <person name="Sattely E.S."/>
        </authorList>
    </citation>
    <scope>NUCLEOTIDE SEQUENCE [LARGE SCALE GENOMIC DNA]</scope>
    <source>
        <strain evidence="2">cv. JPN11</strain>
        <tissue evidence="1">Leaf</tissue>
    </source>
</reference>
<proteinExistence type="predicted"/>
<name>A0ACC1XG75_MELAZ</name>
<comment type="caution">
    <text evidence="1">The sequence shown here is derived from an EMBL/GenBank/DDBJ whole genome shotgun (WGS) entry which is preliminary data.</text>
</comment>
<gene>
    <name evidence="1" type="ORF">OWV82_016327</name>
</gene>
<evidence type="ECO:0000313" key="1">
    <source>
        <dbReference type="EMBL" id="KAJ4710101.1"/>
    </source>
</evidence>
<evidence type="ECO:0000313" key="2">
    <source>
        <dbReference type="Proteomes" id="UP001164539"/>
    </source>
</evidence>
<organism evidence="1 2">
    <name type="scientific">Melia azedarach</name>
    <name type="common">Chinaberry tree</name>
    <dbReference type="NCBI Taxonomy" id="155640"/>
    <lineage>
        <taxon>Eukaryota</taxon>
        <taxon>Viridiplantae</taxon>
        <taxon>Streptophyta</taxon>
        <taxon>Embryophyta</taxon>
        <taxon>Tracheophyta</taxon>
        <taxon>Spermatophyta</taxon>
        <taxon>Magnoliopsida</taxon>
        <taxon>eudicotyledons</taxon>
        <taxon>Gunneridae</taxon>
        <taxon>Pentapetalae</taxon>
        <taxon>rosids</taxon>
        <taxon>malvids</taxon>
        <taxon>Sapindales</taxon>
        <taxon>Meliaceae</taxon>
        <taxon>Melia</taxon>
    </lineage>
</organism>
<keyword evidence="1" id="KW-0489">Methyltransferase</keyword>
<sequence length="362" mass="40480">EKTKMVTHSDSAPMNGGNGEYSYSRNSHYQKQSADYAKDKIGEVIAATLDVKSLCSASNTFTLADLGCSVGPNTLFAMQNLIESIKYKYQNQCSSSPMPQFQVFFNDQASNDFNTLFISLPKDRQYFAAGVPGSFYGRLFPESSIHFAYSATSIHWLSKVPEELRQRDSPAWNKGRIHYTSASDEVIKAYKSQFAEDMENFLTARAKEIVSGGMIAIIVPSITDGVPFCQTATGLMFNCMASCLMDMVKLGMITEEEVDSFNLPLYGPSPAEMKELIECHGSFSIEKIQSSKFSSINEDQNNIPLWMAHIRAVMEGGFARQFGSQIVDEMFRRFTEKIIEHSDELEISSENSILLLLVLMLK</sequence>
<dbReference type="Proteomes" id="UP001164539">
    <property type="component" value="Chromosome 9"/>
</dbReference>
<keyword evidence="2" id="KW-1185">Reference proteome</keyword>
<feature type="non-terminal residue" evidence="1">
    <location>
        <position position="1"/>
    </location>
</feature>